<feature type="domain" description="T-SNARE coiled-coil homology" evidence="4">
    <location>
        <begin position="154"/>
        <end position="216"/>
    </location>
</feature>
<evidence type="ECO:0000256" key="3">
    <source>
        <dbReference type="SAM" id="MobiDB-lite"/>
    </source>
</evidence>
<dbReference type="InterPro" id="IPR045242">
    <property type="entry name" value="Syntaxin"/>
</dbReference>
<proteinExistence type="inferred from homology"/>
<evidence type="ECO:0000256" key="1">
    <source>
        <dbReference type="ARBA" id="ARBA00009063"/>
    </source>
</evidence>
<dbReference type="OrthoDB" id="10035606at2759"/>
<protein>
    <submittedName>
        <fullName evidence="5">CLUMA_CG015731, isoform A</fullName>
    </submittedName>
</protein>
<evidence type="ECO:0000313" key="6">
    <source>
        <dbReference type="Proteomes" id="UP000183832"/>
    </source>
</evidence>
<dbReference type="Proteomes" id="UP000183832">
    <property type="component" value="Unassembled WGS sequence"/>
</dbReference>
<dbReference type="AlphaFoldDB" id="A0A1J1IRU7"/>
<keyword evidence="2" id="KW-0175">Coiled coil</keyword>
<dbReference type="InterPro" id="IPR059001">
    <property type="entry name" value="STX17_N"/>
</dbReference>
<dbReference type="PANTHER" id="PTHR19957">
    <property type="entry name" value="SYNTAXIN"/>
    <property type="match status" value="1"/>
</dbReference>
<reference evidence="5 6" key="1">
    <citation type="submission" date="2015-04" db="EMBL/GenBank/DDBJ databases">
        <authorList>
            <person name="Syromyatnikov M.Y."/>
            <person name="Popov V.N."/>
        </authorList>
    </citation>
    <scope>NUCLEOTIDE SEQUENCE [LARGE SCALE GENOMIC DNA]</scope>
</reference>
<dbReference type="PROSITE" id="PS50192">
    <property type="entry name" value="T_SNARE"/>
    <property type="match status" value="1"/>
</dbReference>
<organism evidence="5 6">
    <name type="scientific">Clunio marinus</name>
    <dbReference type="NCBI Taxonomy" id="568069"/>
    <lineage>
        <taxon>Eukaryota</taxon>
        <taxon>Metazoa</taxon>
        <taxon>Ecdysozoa</taxon>
        <taxon>Arthropoda</taxon>
        <taxon>Hexapoda</taxon>
        <taxon>Insecta</taxon>
        <taxon>Pterygota</taxon>
        <taxon>Neoptera</taxon>
        <taxon>Endopterygota</taxon>
        <taxon>Diptera</taxon>
        <taxon>Nematocera</taxon>
        <taxon>Chironomoidea</taxon>
        <taxon>Chironomidae</taxon>
        <taxon>Clunio</taxon>
    </lineage>
</organism>
<keyword evidence="6" id="KW-1185">Reference proteome</keyword>
<dbReference type="Pfam" id="PF26585">
    <property type="entry name" value="STX17_N"/>
    <property type="match status" value="1"/>
</dbReference>
<accession>A0A1J1IRU7</accession>
<evidence type="ECO:0000259" key="4">
    <source>
        <dbReference type="PROSITE" id="PS50192"/>
    </source>
</evidence>
<dbReference type="GO" id="GO:0012505">
    <property type="term" value="C:endomembrane system"/>
    <property type="evidence" value="ECO:0007669"/>
    <property type="project" value="TreeGrafter"/>
</dbReference>
<dbReference type="GO" id="GO:0031201">
    <property type="term" value="C:SNARE complex"/>
    <property type="evidence" value="ECO:0007669"/>
    <property type="project" value="TreeGrafter"/>
</dbReference>
<name>A0A1J1IRU7_9DIPT</name>
<dbReference type="GO" id="GO:0005484">
    <property type="term" value="F:SNAP receptor activity"/>
    <property type="evidence" value="ECO:0007669"/>
    <property type="project" value="TreeGrafter"/>
</dbReference>
<dbReference type="SUPFAM" id="SSF47661">
    <property type="entry name" value="t-snare proteins"/>
    <property type="match status" value="1"/>
</dbReference>
<dbReference type="GO" id="GO:0000149">
    <property type="term" value="F:SNARE binding"/>
    <property type="evidence" value="ECO:0007669"/>
    <property type="project" value="TreeGrafter"/>
</dbReference>
<dbReference type="InterPro" id="IPR000727">
    <property type="entry name" value="T_SNARE_dom"/>
</dbReference>
<dbReference type="STRING" id="568069.A0A1J1IRU7"/>
<feature type="region of interest" description="Disordered" evidence="3">
    <location>
        <begin position="269"/>
        <end position="294"/>
    </location>
</feature>
<evidence type="ECO:0000256" key="2">
    <source>
        <dbReference type="SAM" id="Coils"/>
    </source>
</evidence>
<dbReference type="GO" id="GO:0048278">
    <property type="term" value="P:vesicle docking"/>
    <property type="evidence" value="ECO:0007669"/>
    <property type="project" value="TreeGrafter"/>
</dbReference>
<comment type="similarity">
    <text evidence="1">Belongs to the syntaxin family.</text>
</comment>
<dbReference type="SUPFAM" id="SSF58038">
    <property type="entry name" value="SNARE fusion complex"/>
    <property type="match status" value="1"/>
</dbReference>
<evidence type="ECO:0000313" key="5">
    <source>
        <dbReference type="EMBL" id="CRL02943.1"/>
    </source>
</evidence>
<dbReference type="GO" id="GO:0006906">
    <property type="term" value="P:vesicle fusion"/>
    <property type="evidence" value="ECO:0007669"/>
    <property type="project" value="TreeGrafter"/>
</dbReference>
<dbReference type="Gene3D" id="1.20.5.110">
    <property type="match status" value="1"/>
</dbReference>
<dbReference type="EMBL" id="CVRI01000058">
    <property type="protein sequence ID" value="CRL02943.1"/>
    <property type="molecule type" value="Genomic_DNA"/>
</dbReference>
<feature type="coiled-coil region" evidence="2">
    <location>
        <begin position="150"/>
        <end position="177"/>
    </location>
</feature>
<dbReference type="Pfam" id="PF05739">
    <property type="entry name" value="SNARE"/>
    <property type="match status" value="1"/>
</dbReference>
<dbReference type="GO" id="GO:0006886">
    <property type="term" value="P:intracellular protein transport"/>
    <property type="evidence" value="ECO:0007669"/>
    <property type="project" value="TreeGrafter"/>
</dbReference>
<sequence>MEENRKIPIKIAEISIKKFNDQIQHKVIQLRNFRISTSSASNLGDLDKLRKEAINSLRVVKQLKQLLIEIEHLKSQTKSEDHEKFDELTSRRRNEALKEIKLYQDMKPIEKLNELSPSATSDIDYESPSTVQINNDLMQVQLRVDEDAIRRKELESRQALLKEFENLQSECEQISQLYHNVHGLVVEQAPMVEAIAENVEETEIHVEEGTRQLQMALNYKKTIYPILGGFIGACVLGPVGLVAGLKAGGAASVCGGICGYAGGKFLKKANSPSNEPSPTKEDPPDDFQSAAIIK</sequence>
<gene>
    <name evidence="5" type="primary">putative Syntaxin-17</name>
    <name evidence="5" type="ORF">CLUMA_CG015731</name>
</gene>
<dbReference type="InterPro" id="IPR010989">
    <property type="entry name" value="SNARE"/>
</dbReference>